<dbReference type="RefSeq" id="WP_095326216.1">
    <property type="nucleotide sequence ID" value="NZ_NPCC01000005.1"/>
</dbReference>
<dbReference type="EMBL" id="NPCC01000005">
    <property type="protein sequence ID" value="PAE90378.1"/>
    <property type="molecule type" value="Genomic_DNA"/>
</dbReference>
<feature type="transmembrane region" description="Helical" evidence="1">
    <location>
        <begin position="129"/>
        <end position="153"/>
    </location>
</feature>
<proteinExistence type="predicted"/>
<evidence type="ECO:0000313" key="3">
    <source>
        <dbReference type="Proteomes" id="UP000216207"/>
    </source>
</evidence>
<keyword evidence="1" id="KW-0472">Membrane</keyword>
<evidence type="ECO:0000256" key="1">
    <source>
        <dbReference type="SAM" id="Phobius"/>
    </source>
</evidence>
<keyword evidence="1" id="KW-1133">Transmembrane helix</keyword>
<feature type="transmembrane region" description="Helical" evidence="1">
    <location>
        <begin position="21"/>
        <end position="45"/>
    </location>
</feature>
<protein>
    <submittedName>
        <fullName evidence="2">Uncharacterized protein</fullName>
    </submittedName>
</protein>
<keyword evidence="1" id="KW-0812">Transmembrane</keyword>
<feature type="transmembrane region" description="Helical" evidence="1">
    <location>
        <begin position="98"/>
        <end position="117"/>
    </location>
</feature>
<reference evidence="2 3" key="1">
    <citation type="submission" date="2017-07" db="EMBL/GenBank/DDBJ databases">
        <title>Isolation and whole genome analysis of endospore-forming bacteria from heroin.</title>
        <authorList>
            <person name="Kalinowski J."/>
            <person name="Ahrens B."/>
            <person name="Al-Dilaimi A."/>
            <person name="Winkler A."/>
            <person name="Wibberg D."/>
            <person name="Schleenbecker U."/>
            <person name="Ruckert C."/>
            <person name="Wolfel R."/>
            <person name="Grass G."/>
        </authorList>
    </citation>
    <scope>NUCLEOTIDE SEQUENCE [LARGE SCALE GENOMIC DNA]</scope>
    <source>
        <strain evidence="2 3">7539</strain>
    </source>
</reference>
<comment type="caution">
    <text evidence="2">The sequence shown here is derived from an EMBL/GenBank/DDBJ whole genome shotgun (WGS) entry which is preliminary data.</text>
</comment>
<organism evidence="2 3">
    <name type="scientific">Shouchella clausii</name>
    <name type="common">Alkalihalobacillus clausii</name>
    <dbReference type="NCBI Taxonomy" id="79880"/>
    <lineage>
        <taxon>Bacteria</taxon>
        <taxon>Bacillati</taxon>
        <taxon>Bacillota</taxon>
        <taxon>Bacilli</taxon>
        <taxon>Bacillales</taxon>
        <taxon>Bacillaceae</taxon>
        <taxon>Shouchella</taxon>
    </lineage>
</organism>
<sequence length="164" mass="18859">MSRRKELHRKIKEEKQMSFTTKTMLIGFFGGLIWSLIGYFSYYFNFTQVGPSFVLLPWALGEWKTGHIGQVVGVGVIAICSIGVAFLYKWMLQKVNSIWPGVGFGVFIWVIVFYILNPFIPQLKPVQSYTVNTLVTTLCLFILYGLFIGYSIAYEYSEQNEARH</sequence>
<feature type="transmembrane region" description="Helical" evidence="1">
    <location>
        <begin position="65"/>
        <end position="86"/>
    </location>
</feature>
<dbReference type="AlphaFoldDB" id="A0A268P3X2"/>
<name>A0A268P3X2_SHOCL</name>
<dbReference type="InterPro" id="IPR024563">
    <property type="entry name" value="YqhR"/>
</dbReference>
<dbReference type="Pfam" id="PF11085">
    <property type="entry name" value="YqhR"/>
    <property type="match status" value="1"/>
</dbReference>
<evidence type="ECO:0000313" key="2">
    <source>
        <dbReference type="EMBL" id="PAE90378.1"/>
    </source>
</evidence>
<gene>
    <name evidence="2" type="ORF">CHH72_05210</name>
</gene>
<accession>A0A268P3X2</accession>
<dbReference type="Proteomes" id="UP000216207">
    <property type="component" value="Unassembled WGS sequence"/>
</dbReference>